<protein>
    <submittedName>
        <fullName evidence="2">Glycosyltransferase</fullName>
    </submittedName>
</protein>
<keyword evidence="3" id="KW-1185">Reference proteome</keyword>
<dbReference type="RefSeq" id="WP_376892309.1">
    <property type="nucleotide sequence ID" value="NZ_JBHULS010000002.1"/>
</dbReference>
<dbReference type="EMBL" id="JBHULS010000002">
    <property type="protein sequence ID" value="MFD2551184.1"/>
    <property type="molecule type" value="Genomic_DNA"/>
</dbReference>
<organism evidence="2 3">
    <name type="scientific">Bizionia sediminis</name>
    <dbReference type="NCBI Taxonomy" id="1737064"/>
    <lineage>
        <taxon>Bacteria</taxon>
        <taxon>Pseudomonadati</taxon>
        <taxon>Bacteroidota</taxon>
        <taxon>Flavobacteriia</taxon>
        <taxon>Flavobacteriales</taxon>
        <taxon>Flavobacteriaceae</taxon>
        <taxon>Bizionia</taxon>
    </lineage>
</organism>
<dbReference type="Proteomes" id="UP001597472">
    <property type="component" value="Unassembled WGS sequence"/>
</dbReference>
<dbReference type="Pfam" id="PF04101">
    <property type="entry name" value="Glyco_tran_28_C"/>
    <property type="match status" value="1"/>
</dbReference>
<proteinExistence type="predicted"/>
<feature type="domain" description="Glycosyl transferase family 28 C-terminal" evidence="1">
    <location>
        <begin position="244"/>
        <end position="327"/>
    </location>
</feature>
<evidence type="ECO:0000259" key="1">
    <source>
        <dbReference type="Pfam" id="PF04101"/>
    </source>
</evidence>
<evidence type="ECO:0000313" key="3">
    <source>
        <dbReference type="Proteomes" id="UP001597472"/>
    </source>
</evidence>
<accession>A0ABW5KS48</accession>
<name>A0ABW5KS48_9FLAO</name>
<dbReference type="InterPro" id="IPR007235">
    <property type="entry name" value="Glyco_trans_28_C"/>
</dbReference>
<dbReference type="Gene3D" id="3.40.50.2000">
    <property type="entry name" value="Glycogen Phosphorylase B"/>
    <property type="match status" value="1"/>
</dbReference>
<evidence type="ECO:0000313" key="2">
    <source>
        <dbReference type="EMBL" id="MFD2551184.1"/>
    </source>
</evidence>
<dbReference type="PANTHER" id="PTHR21015">
    <property type="entry name" value="UDP-N-ACETYLGLUCOSAMINE--N-ACETYLMURAMYL-(PENTAPEPTIDE) PYROPHOSPHORYL-UNDECAPRENOL N-ACETYLGLUCOSAMINE TRANSFERASE 1"/>
    <property type="match status" value="1"/>
</dbReference>
<dbReference type="SUPFAM" id="SSF53756">
    <property type="entry name" value="UDP-Glycosyltransferase/glycogen phosphorylase"/>
    <property type="match status" value="1"/>
</dbReference>
<comment type="caution">
    <text evidence="2">The sequence shown here is derived from an EMBL/GenBank/DDBJ whole genome shotgun (WGS) entry which is preliminary data.</text>
</comment>
<sequence length="353" mass="39555">MADQKHILVAPLNWGLGHATRCIPIINALMAHGFTPIIATDGAALALLQAEFPGLICLKLPGYQISYAKTASFFTTKLLFQTPKILKTIAAEKKEIAKIVSSYHVVGIISDNRFGAYHPNIPCVFITHQLQVLSGLTTRFSTHIHNSIIKKFNTCWVPDASGTLNFSGRMGHVKQPVIKTNYLGPLSRFKKINTPILYDLLVLLSGPEPQRQILETKLLNELNSYSGKIVFIKGVVEKTITKKTTGNMCIYNYLTADRLEQVINQSELVLSRSGYTTIMDLATLQKKAFFIPTPGQFEQTYLAKRLKKQGLAPYCQQDKFTSSALEAVKYYKGLHTFKQETDFKDLFSLFQTK</sequence>
<reference evidence="3" key="1">
    <citation type="journal article" date="2019" name="Int. J. Syst. Evol. Microbiol.">
        <title>The Global Catalogue of Microorganisms (GCM) 10K type strain sequencing project: providing services to taxonomists for standard genome sequencing and annotation.</title>
        <authorList>
            <consortium name="The Broad Institute Genomics Platform"/>
            <consortium name="The Broad Institute Genome Sequencing Center for Infectious Disease"/>
            <person name="Wu L."/>
            <person name="Ma J."/>
        </authorList>
    </citation>
    <scope>NUCLEOTIDE SEQUENCE [LARGE SCALE GENOMIC DNA]</scope>
    <source>
        <strain evidence="3">KCTC 42587</strain>
    </source>
</reference>
<dbReference type="PANTHER" id="PTHR21015:SF22">
    <property type="entry name" value="GLYCOSYLTRANSFERASE"/>
    <property type="match status" value="1"/>
</dbReference>
<gene>
    <name evidence="2" type="ORF">ACFSQP_05090</name>
</gene>